<protein>
    <submittedName>
        <fullName evidence="2">Uncharacterized protein</fullName>
    </submittedName>
</protein>
<reference evidence="2 3" key="1">
    <citation type="submission" date="2020-08" db="EMBL/GenBank/DDBJ databases">
        <title>Fungal Genomes of the International Space Station.</title>
        <authorList>
            <person name="Seuylemezian A."/>
            <person name="Singh N.K."/>
            <person name="Wood J."/>
            <person name="Venkateswaran K."/>
        </authorList>
    </citation>
    <scope>NUCLEOTIDE SEQUENCE [LARGE SCALE GENOMIC DNA]</scope>
    <source>
        <strain evidence="2 3">S/N-304-OC-R4</strain>
    </source>
</reference>
<evidence type="ECO:0000313" key="2">
    <source>
        <dbReference type="EMBL" id="MBY0205261.1"/>
    </source>
</evidence>
<evidence type="ECO:0000256" key="1">
    <source>
        <dbReference type="SAM" id="MobiDB-lite"/>
    </source>
</evidence>
<proteinExistence type="predicted"/>
<dbReference type="RefSeq" id="WP_221789772.1">
    <property type="nucleotide sequence ID" value="NZ_JACLIC010000031.1"/>
</dbReference>
<sequence>MMYAAVLLVGMVCGYLMCYMAQRPRPPERSQHEDKEIMVKRNKPSLRSPLRTTQVKYDKYKTRDTGLYAPVKPKVSRKDEFEVGG</sequence>
<feature type="compositionally biased region" description="Basic and acidic residues" evidence="1">
    <location>
        <begin position="25"/>
        <end position="39"/>
    </location>
</feature>
<organism evidence="2 3">
    <name type="scientific">Paenibacillus cucumis</name>
    <name type="common">ex Kampfer et al. 2016</name>
    <dbReference type="NCBI Taxonomy" id="1776858"/>
    <lineage>
        <taxon>Bacteria</taxon>
        <taxon>Bacillati</taxon>
        <taxon>Bacillota</taxon>
        <taxon>Bacilli</taxon>
        <taxon>Bacillales</taxon>
        <taxon>Paenibacillaceae</taxon>
        <taxon>Paenibacillus</taxon>
    </lineage>
</organism>
<evidence type="ECO:0000313" key="3">
    <source>
        <dbReference type="Proteomes" id="UP000706031"/>
    </source>
</evidence>
<accession>A0ABS7KMS8</accession>
<feature type="region of interest" description="Disordered" evidence="1">
    <location>
        <begin position="24"/>
        <end position="49"/>
    </location>
</feature>
<dbReference type="Proteomes" id="UP000706031">
    <property type="component" value="Unassembled WGS sequence"/>
</dbReference>
<comment type="caution">
    <text evidence="2">The sequence shown here is derived from an EMBL/GenBank/DDBJ whole genome shotgun (WGS) entry which is preliminary data.</text>
</comment>
<dbReference type="EMBL" id="JACLIC010000031">
    <property type="protein sequence ID" value="MBY0205261.1"/>
    <property type="molecule type" value="Genomic_DNA"/>
</dbReference>
<keyword evidence="3" id="KW-1185">Reference proteome</keyword>
<name>A0ABS7KMS8_9BACL</name>
<gene>
    <name evidence="2" type="ORF">H7T88_18720</name>
</gene>